<dbReference type="GO" id="GO:0006567">
    <property type="term" value="P:L-threonine catabolic process"/>
    <property type="evidence" value="ECO:0007669"/>
    <property type="project" value="TreeGrafter"/>
</dbReference>
<evidence type="ECO:0000256" key="3">
    <source>
        <dbReference type="ARBA" id="ARBA00022898"/>
    </source>
</evidence>
<dbReference type="GO" id="GO:0005829">
    <property type="term" value="C:cytosol"/>
    <property type="evidence" value="ECO:0007669"/>
    <property type="project" value="TreeGrafter"/>
</dbReference>
<feature type="modified residue" description="N6-(pyridoxal phosphate)lysine" evidence="5">
    <location>
        <position position="201"/>
    </location>
</feature>
<dbReference type="Pfam" id="PF01212">
    <property type="entry name" value="Beta_elim_lyase"/>
    <property type="match status" value="1"/>
</dbReference>
<dbReference type="NCBIfam" id="NF041359">
    <property type="entry name" value="GntG_guanitoxin"/>
    <property type="match status" value="1"/>
</dbReference>
<dbReference type="PANTHER" id="PTHR48097:SF9">
    <property type="entry name" value="L-THREONINE ALDOLASE"/>
    <property type="match status" value="1"/>
</dbReference>
<comment type="caution">
    <text evidence="7">The sequence shown here is derived from an EMBL/GenBank/DDBJ whole genome shotgun (WGS) entry which is preliminary data.</text>
</comment>
<feature type="domain" description="Aromatic amino acid beta-eliminating lyase/threonine aldolase" evidence="6">
    <location>
        <begin position="5"/>
        <end position="288"/>
    </location>
</feature>
<keyword evidence="4" id="KW-0456">Lyase</keyword>
<dbReference type="FunFam" id="3.90.1150.10:FF:000041">
    <property type="entry name" value="Low-specificity L-threonine aldolase"/>
    <property type="match status" value="1"/>
</dbReference>
<keyword evidence="7" id="KW-0808">Transferase</keyword>
<dbReference type="Gene3D" id="3.90.1150.10">
    <property type="entry name" value="Aspartate Aminotransferase, domain 1"/>
    <property type="match status" value="1"/>
</dbReference>
<dbReference type="GO" id="GO:0008483">
    <property type="term" value="F:transaminase activity"/>
    <property type="evidence" value="ECO:0007669"/>
    <property type="project" value="UniProtKB-KW"/>
</dbReference>
<evidence type="ECO:0000313" key="8">
    <source>
        <dbReference type="EMBL" id="HGL17376.1"/>
    </source>
</evidence>
<dbReference type="GO" id="GO:0006545">
    <property type="term" value="P:glycine biosynthetic process"/>
    <property type="evidence" value="ECO:0007669"/>
    <property type="project" value="TreeGrafter"/>
</dbReference>
<evidence type="ECO:0000256" key="2">
    <source>
        <dbReference type="ARBA" id="ARBA00006966"/>
    </source>
</evidence>
<evidence type="ECO:0000256" key="4">
    <source>
        <dbReference type="ARBA" id="ARBA00023239"/>
    </source>
</evidence>
<dbReference type="GO" id="GO:0008732">
    <property type="term" value="F:L-allo-threonine aldolase activity"/>
    <property type="evidence" value="ECO:0007669"/>
    <property type="project" value="TreeGrafter"/>
</dbReference>
<dbReference type="FunFam" id="3.40.640.10:FF:000030">
    <property type="entry name" value="Low-specificity L-threonine aldolase"/>
    <property type="match status" value="1"/>
</dbReference>
<evidence type="ECO:0000259" key="6">
    <source>
        <dbReference type="Pfam" id="PF01212"/>
    </source>
</evidence>
<dbReference type="CDD" id="cd06502">
    <property type="entry name" value="TA_like"/>
    <property type="match status" value="1"/>
</dbReference>
<protein>
    <submittedName>
        <fullName evidence="7">Aminotransferase class I/II-fold pyridoxal phosphate-dependent enzyme</fullName>
    </submittedName>
</protein>
<dbReference type="InterPro" id="IPR001597">
    <property type="entry name" value="ArAA_b-elim_lyase/Thr_aldolase"/>
</dbReference>
<comment type="cofactor">
    <cofactor evidence="1">
        <name>pyridoxal 5'-phosphate</name>
        <dbReference type="ChEBI" id="CHEBI:597326"/>
    </cofactor>
</comment>
<evidence type="ECO:0000256" key="1">
    <source>
        <dbReference type="ARBA" id="ARBA00001933"/>
    </source>
</evidence>
<dbReference type="EMBL" id="DTDJ01000025">
    <property type="protein sequence ID" value="HGL17376.1"/>
    <property type="molecule type" value="Genomic_DNA"/>
</dbReference>
<dbReference type="InterPro" id="IPR015424">
    <property type="entry name" value="PyrdxlP-dep_Trfase"/>
</dbReference>
<dbReference type="InterPro" id="IPR015422">
    <property type="entry name" value="PyrdxlP-dep_Trfase_small"/>
</dbReference>
<dbReference type="Gene3D" id="3.40.640.10">
    <property type="entry name" value="Type I PLP-dependent aspartate aminotransferase-like (Major domain)"/>
    <property type="match status" value="1"/>
</dbReference>
<evidence type="ECO:0000256" key="5">
    <source>
        <dbReference type="PIRSR" id="PIRSR017617-1"/>
    </source>
</evidence>
<dbReference type="PANTHER" id="PTHR48097">
    <property type="entry name" value="L-THREONINE ALDOLASE-RELATED"/>
    <property type="match status" value="1"/>
</dbReference>
<keyword evidence="7" id="KW-0032">Aminotransferase</keyword>
<dbReference type="PIRSF" id="PIRSF017617">
    <property type="entry name" value="Thr_aldolase"/>
    <property type="match status" value="1"/>
</dbReference>
<organism evidence="7">
    <name type="scientific">candidate division WOR-3 bacterium</name>
    <dbReference type="NCBI Taxonomy" id="2052148"/>
    <lineage>
        <taxon>Bacteria</taxon>
        <taxon>Bacteria division WOR-3</taxon>
    </lineage>
</organism>
<dbReference type="InterPro" id="IPR015421">
    <property type="entry name" value="PyrdxlP-dep_Trfase_major"/>
</dbReference>
<sequence>MRISDFRSDTVTRPTKEMYEAMMKAPLGDDVLGDDPTVKELERLAAEKTGFEAALFVPSGTMGNAIAVRVWAKDGTEVILEEMSHIYTSEVGHIAYISRAIPRPLKSYRGIIDPEDIRKAIRKEELHKAGTSLVCLENTHNYWGGKTLPPEYVAEVSAICKEHGLPLHMDGARIFNACTFLRVDVKEYTKHLDSLMFCLSKGLSAPVGSMLCGSKEFIEKARRVRKLLGGGMRQAGILAACGIVAINKMIDRLDEDHKNAKRLAEGLSKFPFLKINPEEVETNIVIVETKVDPQKILNFLEHHGILALQFGPGRIRFVTHKDVNEEDVDRLIKALENFKA</sequence>
<gene>
    <name evidence="7" type="ORF">ENQ77_04600</name>
    <name evidence="8" type="ORF">ENU66_03460</name>
</gene>
<proteinExistence type="inferred from homology"/>
<dbReference type="SUPFAM" id="SSF53383">
    <property type="entry name" value="PLP-dependent transferases"/>
    <property type="match status" value="1"/>
</dbReference>
<accession>A0A7C2K1P7</accession>
<dbReference type="InterPro" id="IPR023603">
    <property type="entry name" value="Low_specificity_L-TA-like"/>
</dbReference>
<evidence type="ECO:0000313" key="7">
    <source>
        <dbReference type="EMBL" id="HEN27928.1"/>
    </source>
</evidence>
<reference evidence="7" key="1">
    <citation type="journal article" date="2020" name="mSystems">
        <title>Genome- and Community-Level Interaction Insights into Carbon Utilization and Element Cycling Functions of Hydrothermarchaeota in Hydrothermal Sediment.</title>
        <authorList>
            <person name="Zhou Z."/>
            <person name="Liu Y."/>
            <person name="Xu W."/>
            <person name="Pan J."/>
            <person name="Luo Z.H."/>
            <person name="Li M."/>
        </authorList>
    </citation>
    <scope>NUCLEOTIDE SEQUENCE [LARGE SCALE GENOMIC DNA]</scope>
    <source>
        <strain evidence="7">SpSt-34</strain>
        <strain evidence="8">SpSt-69</strain>
    </source>
</reference>
<keyword evidence="3" id="KW-0663">Pyridoxal phosphate</keyword>
<dbReference type="AlphaFoldDB" id="A0A7C2K1P7"/>
<dbReference type="EMBL" id="DSOL01000135">
    <property type="protein sequence ID" value="HEN27928.1"/>
    <property type="molecule type" value="Genomic_DNA"/>
</dbReference>
<name>A0A7C2K1P7_UNCW3</name>
<comment type="similarity">
    <text evidence="2">Belongs to the threonine aldolase family.</text>
</comment>